<evidence type="ECO:0000256" key="1">
    <source>
        <dbReference type="SAM" id="MobiDB-lite"/>
    </source>
</evidence>
<evidence type="ECO:0000313" key="3">
    <source>
        <dbReference type="EMBL" id="PIZ27569.1"/>
    </source>
</evidence>
<dbReference type="Proteomes" id="UP000231332">
    <property type="component" value="Unassembled WGS sequence"/>
</dbReference>
<protein>
    <recommendedName>
        <fullName evidence="5">Exo-alpha-sialidase</fullName>
    </recommendedName>
</protein>
<gene>
    <name evidence="3" type="ORF">COY45_01790</name>
</gene>
<reference evidence="4" key="1">
    <citation type="submission" date="2017-09" db="EMBL/GenBank/DDBJ databases">
        <title>Depth-based differentiation of microbial function through sediment-hosted aquifers and enrichment of novel symbionts in the deep terrestrial subsurface.</title>
        <authorList>
            <person name="Probst A.J."/>
            <person name="Ladd B."/>
            <person name="Jarett J.K."/>
            <person name="Geller-Mcgrath D.E."/>
            <person name="Sieber C.M.K."/>
            <person name="Emerson J.B."/>
            <person name="Anantharaman K."/>
            <person name="Thomas B.C."/>
            <person name="Malmstrom R."/>
            <person name="Stieglmeier M."/>
            <person name="Klingl A."/>
            <person name="Woyke T."/>
            <person name="Ryan C.M."/>
            <person name="Banfield J.F."/>
        </authorList>
    </citation>
    <scope>NUCLEOTIDE SEQUENCE [LARGE SCALE GENOMIC DNA]</scope>
</reference>
<sequence>MNEEQVKSAPNKSFIKQFRWPLIILTVMVAIGLLGWGGYSWLSKKSPSTPATSTATKLKFDQPTSNNDISSDPNGPFYHQVYKDVSSDGLNFTGKGTMIIDKASVPDVVKGSDGKLYIYAVDGAGRSNSGVMVAISSDDGATWKQGSVQIKSEYKEMSAADPQAILQDDGSIRLFYLTATGLPDKKNGVPVNISQGTFMIKSALSEDGINFIEEKGIRYQSVGEQITDPDVIKINGKWYMYLAKGSELIATVSTDGITFEFLQSVRKDGSVSKTVPIDNNQFRQYFCRNGISSATSNNGLNWTDDPGIRIKQANNETVCDPSPVKIDSVWLMIYKVEPAQSNANND</sequence>
<organism evidence="3 4">
    <name type="scientific">Candidatus Berkelbacteria bacterium CG_4_10_14_0_8_um_filter_42_34</name>
    <dbReference type="NCBI Taxonomy" id="1974502"/>
    <lineage>
        <taxon>Bacteria</taxon>
        <taxon>Candidatus Berkelbacteria</taxon>
    </lineage>
</organism>
<proteinExistence type="predicted"/>
<evidence type="ECO:0000256" key="2">
    <source>
        <dbReference type="SAM" id="Phobius"/>
    </source>
</evidence>
<dbReference type="AlphaFoldDB" id="A0A2M7SWM1"/>
<feature type="non-terminal residue" evidence="3">
    <location>
        <position position="346"/>
    </location>
</feature>
<dbReference type="Gene3D" id="2.115.10.20">
    <property type="entry name" value="Glycosyl hydrolase domain, family 43"/>
    <property type="match status" value="1"/>
</dbReference>
<comment type="caution">
    <text evidence="3">The sequence shown here is derived from an EMBL/GenBank/DDBJ whole genome shotgun (WGS) entry which is preliminary data.</text>
</comment>
<feature type="transmembrane region" description="Helical" evidence="2">
    <location>
        <begin position="20"/>
        <end position="42"/>
    </location>
</feature>
<keyword evidence="2" id="KW-0472">Membrane</keyword>
<name>A0A2M7SWM1_9BACT</name>
<dbReference type="InterPro" id="IPR023296">
    <property type="entry name" value="Glyco_hydro_beta-prop_sf"/>
</dbReference>
<keyword evidence="2" id="KW-1133">Transmembrane helix</keyword>
<evidence type="ECO:0008006" key="5">
    <source>
        <dbReference type="Google" id="ProtNLM"/>
    </source>
</evidence>
<dbReference type="InterPro" id="IPR036278">
    <property type="entry name" value="Sialidase_sf"/>
</dbReference>
<keyword evidence="2" id="KW-0812">Transmembrane</keyword>
<feature type="compositionally biased region" description="Polar residues" evidence="1">
    <location>
        <begin position="62"/>
        <end position="73"/>
    </location>
</feature>
<feature type="region of interest" description="Disordered" evidence="1">
    <location>
        <begin position="52"/>
        <end position="74"/>
    </location>
</feature>
<dbReference type="CDD" id="cd15482">
    <property type="entry name" value="Sialidase_non-viral"/>
    <property type="match status" value="1"/>
</dbReference>
<dbReference type="SUPFAM" id="SSF50939">
    <property type="entry name" value="Sialidases"/>
    <property type="match status" value="1"/>
</dbReference>
<dbReference type="SUPFAM" id="SSF75005">
    <property type="entry name" value="Arabinanase/levansucrase/invertase"/>
    <property type="match status" value="1"/>
</dbReference>
<dbReference type="EMBL" id="PFMY01000091">
    <property type="protein sequence ID" value="PIZ27569.1"/>
    <property type="molecule type" value="Genomic_DNA"/>
</dbReference>
<accession>A0A2M7SWM1</accession>
<evidence type="ECO:0000313" key="4">
    <source>
        <dbReference type="Proteomes" id="UP000231332"/>
    </source>
</evidence>